<evidence type="ECO:0000313" key="2">
    <source>
        <dbReference type="EMBL" id="KAA6393810.1"/>
    </source>
</evidence>
<dbReference type="InterPro" id="IPR011989">
    <property type="entry name" value="ARM-like"/>
</dbReference>
<name>A0A5J4WFP7_9EUKA</name>
<dbReference type="InterPro" id="IPR016024">
    <property type="entry name" value="ARM-type_fold"/>
</dbReference>
<dbReference type="SMART" id="SM00185">
    <property type="entry name" value="ARM"/>
    <property type="match status" value="3"/>
</dbReference>
<feature type="region of interest" description="Disordered" evidence="1">
    <location>
        <begin position="1"/>
        <end position="100"/>
    </location>
</feature>
<accession>A0A5J4WFP7</accession>
<dbReference type="Proteomes" id="UP000324800">
    <property type="component" value="Unassembled WGS sequence"/>
</dbReference>
<dbReference type="InterPro" id="IPR000225">
    <property type="entry name" value="Armadillo"/>
</dbReference>
<comment type="caution">
    <text evidence="2">The sequence shown here is derived from an EMBL/GenBank/DDBJ whole genome shotgun (WGS) entry which is preliminary data.</text>
</comment>
<feature type="compositionally biased region" description="Basic and acidic residues" evidence="1">
    <location>
        <begin position="1"/>
        <end position="82"/>
    </location>
</feature>
<dbReference type="SUPFAM" id="SSF48371">
    <property type="entry name" value="ARM repeat"/>
    <property type="match status" value="1"/>
</dbReference>
<evidence type="ECO:0000313" key="3">
    <source>
        <dbReference type="Proteomes" id="UP000324800"/>
    </source>
</evidence>
<dbReference type="EMBL" id="SNRW01002133">
    <property type="protein sequence ID" value="KAA6393810.1"/>
    <property type="molecule type" value="Genomic_DNA"/>
</dbReference>
<proteinExistence type="predicted"/>
<evidence type="ECO:0000256" key="1">
    <source>
        <dbReference type="SAM" id="MobiDB-lite"/>
    </source>
</evidence>
<sequence>KQQIEEKEKESDSPKQKIKKKDYDKVKDQVKDKEKEKEKDKEQDKKNEKVKEKDIDKDKVKVKQKDKVKDKDKQDNEKDKKNDHKKNKRRNTLDQDPILDKLATRQPRSHSEIFQPVNLQESFFEFNSNDLSAVSEDIFKQITNSHTSAFQAFTVHKTQSYKDFQQPFTCIDQCLDRLDQLKIQFDQFKKEGFQIVTTPEQLNELKDMLVQSKKAKRTEDIKTLQLRVCSILNTLLVDNQDCVNVVIETGIIDEVLSIINLILLSQVQIVHLSPLHEFFEICSSQQKLLFINKGIIPTMQRLLDSRDELCVKIAVGIIERIIHASQQQQQSQGVQIDIRQIIENDGTLDKLVTVLQNDEYQDQEVNQNASLAIGQIFKASPLPKEFRNDVILTIKKMTNNEDQYISCVAIGILAGLAECQDNHSDILSSNYPASIARFISQKKDIIVHYTLQLIYNILTHGLQQTVGMAVLFFPIRTFEELSEHTDPFIAENARAIISIFKK</sequence>
<feature type="non-terminal residue" evidence="2">
    <location>
        <position position="1"/>
    </location>
</feature>
<protein>
    <submittedName>
        <fullName evidence="2">Uncharacterized protein</fullName>
    </submittedName>
</protein>
<reference evidence="2 3" key="1">
    <citation type="submission" date="2019-03" db="EMBL/GenBank/DDBJ databases">
        <title>Single cell metagenomics reveals metabolic interactions within the superorganism composed of flagellate Streblomastix strix and complex community of Bacteroidetes bacteria on its surface.</title>
        <authorList>
            <person name="Treitli S.C."/>
            <person name="Kolisko M."/>
            <person name="Husnik F."/>
            <person name="Keeling P."/>
            <person name="Hampl V."/>
        </authorList>
    </citation>
    <scope>NUCLEOTIDE SEQUENCE [LARGE SCALE GENOMIC DNA]</scope>
    <source>
        <strain evidence="2">ST1C</strain>
    </source>
</reference>
<dbReference type="Gene3D" id="1.25.10.10">
    <property type="entry name" value="Leucine-rich Repeat Variant"/>
    <property type="match status" value="2"/>
</dbReference>
<dbReference type="AlphaFoldDB" id="A0A5J4WFP7"/>
<gene>
    <name evidence="2" type="ORF">EZS28_010662</name>
</gene>
<organism evidence="2 3">
    <name type="scientific">Streblomastix strix</name>
    <dbReference type="NCBI Taxonomy" id="222440"/>
    <lineage>
        <taxon>Eukaryota</taxon>
        <taxon>Metamonada</taxon>
        <taxon>Preaxostyla</taxon>
        <taxon>Oxymonadida</taxon>
        <taxon>Streblomastigidae</taxon>
        <taxon>Streblomastix</taxon>
    </lineage>
</organism>